<evidence type="ECO:0000256" key="5">
    <source>
        <dbReference type="ARBA" id="ARBA00022692"/>
    </source>
</evidence>
<dbReference type="InterPro" id="IPR051652">
    <property type="entry name" value="MDM2_MDM4_MUL1"/>
</dbReference>
<feature type="transmembrane region" description="Helical" evidence="12">
    <location>
        <begin position="40"/>
        <end position="60"/>
    </location>
</feature>
<comment type="subcellular location">
    <subcellularLocation>
        <location evidence="2">Membrane</location>
        <topology evidence="2">Multi-pass membrane protein</topology>
    </subcellularLocation>
</comment>
<dbReference type="AlphaFoldDB" id="A0A3P9H2A2"/>
<protein>
    <recommendedName>
        <fullName evidence="3">RING-type E3 ubiquitin transferase</fullName>
        <ecNumber evidence="3">2.3.2.27</ecNumber>
    </recommendedName>
</protein>
<accession>A0A3P9H2A2</accession>
<dbReference type="InterPro" id="IPR022170">
    <property type="entry name" value="MUL1-like"/>
</dbReference>
<evidence type="ECO:0000256" key="9">
    <source>
        <dbReference type="ARBA" id="ARBA00022833"/>
    </source>
</evidence>
<keyword evidence="11 12" id="KW-0472">Membrane</keyword>
<evidence type="ECO:0000256" key="4">
    <source>
        <dbReference type="ARBA" id="ARBA00022679"/>
    </source>
</evidence>
<feature type="domain" description="E3 Ubiquitin ligase MUL1-like" evidence="13">
    <location>
        <begin position="136"/>
        <end position="284"/>
    </location>
</feature>
<reference evidence="14" key="4">
    <citation type="submission" date="2025-09" db="UniProtKB">
        <authorList>
            <consortium name="Ensembl"/>
        </authorList>
    </citation>
    <scope>IDENTIFICATION</scope>
    <source>
        <strain evidence="14">HSOK</strain>
    </source>
</reference>
<evidence type="ECO:0000256" key="11">
    <source>
        <dbReference type="ARBA" id="ARBA00023136"/>
    </source>
</evidence>
<evidence type="ECO:0000313" key="15">
    <source>
        <dbReference type="Proteomes" id="UP000265200"/>
    </source>
</evidence>
<keyword evidence="7" id="KW-0863">Zinc-finger</keyword>
<dbReference type="GO" id="GO:0008270">
    <property type="term" value="F:zinc ion binding"/>
    <property type="evidence" value="ECO:0007669"/>
    <property type="project" value="UniProtKB-KW"/>
</dbReference>
<keyword evidence="10 12" id="KW-1133">Transmembrane helix</keyword>
<dbReference type="PANTHER" id="PTHR12183">
    <property type="entry name" value="MITOCHONDRIAL UBIQUITIN LIGASE ACTIVATOR OF NFKB 1"/>
    <property type="match status" value="1"/>
</dbReference>
<dbReference type="GO" id="GO:0016567">
    <property type="term" value="P:protein ubiquitination"/>
    <property type="evidence" value="ECO:0007669"/>
    <property type="project" value="InterPro"/>
</dbReference>
<feature type="transmembrane region" description="Helical" evidence="12">
    <location>
        <begin position="276"/>
        <end position="296"/>
    </location>
</feature>
<reference key="1">
    <citation type="journal article" date="2007" name="Nature">
        <title>The medaka draft genome and insights into vertebrate genome evolution.</title>
        <authorList>
            <person name="Kasahara M."/>
            <person name="Naruse K."/>
            <person name="Sasaki S."/>
            <person name="Nakatani Y."/>
            <person name="Qu W."/>
            <person name="Ahsan B."/>
            <person name="Yamada T."/>
            <person name="Nagayasu Y."/>
            <person name="Doi K."/>
            <person name="Kasai Y."/>
            <person name="Jindo T."/>
            <person name="Kobayashi D."/>
            <person name="Shimada A."/>
            <person name="Toyoda A."/>
            <person name="Kuroki Y."/>
            <person name="Fujiyama A."/>
            <person name="Sasaki T."/>
            <person name="Shimizu A."/>
            <person name="Asakawa S."/>
            <person name="Shimizu N."/>
            <person name="Hashimoto S."/>
            <person name="Yang J."/>
            <person name="Lee Y."/>
            <person name="Matsushima K."/>
            <person name="Sugano S."/>
            <person name="Sakaizumi M."/>
            <person name="Narita T."/>
            <person name="Ohishi K."/>
            <person name="Haga S."/>
            <person name="Ohta F."/>
            <person name="Nomoto H."/>
            <person name="Nogata K."/>
            <person name="Morishita T."/>
            <person name="Endo T."/>
            <person name="Shin-I T."/>
            <person name="Takeda H."/>
            <person name="Morishita S."/>
            <person name="Kohara Y."/>
        </authorList>
    </citation>
    <scope>NUCLEOTIDE SEQUENCE [LARGE SCALE GENOMIC DNA]</scope>
    <source>
        <strain>Hd-rR</strain>
    </source>
</reference>
<dbReference type="EC" id="2.3.2.27" evidence="3"/>
<organism evidence="14 15">
    <name type="scientific">Oryzias latipes</name>
    <name type="common">Japanese rice fish</name>
    <name type="synonym">Japanese killifish</name>
    <dbReference type="NCBI Taxonomy" id="8090"/>
    <lineage>
        <taxon>Eukaryota</taxon>
        <taxon>Metazoa</taxon>
        <taxon>Chordata</taxon>
        <taxon>Craniata</taxon>
        <taxon>Vertebrata</taxon>
        <taxon>Euteleostomi</taxon>
        <taxon>Actinopterygii</taxon>
        <taxon>Neopterygii</taxon>
        <taxon>Teleostei</taxon>
        <taxon>Neoteleostei</taxon>
        <taxon>Acanthomorphata</taxon>
        <taxon>Ovalentaria</taxon>
        <taxon>Atherinomorphae</taxon>
        <taxon>Beloniformes</taxon>
        <taxon>Adrianichthyidae</taxon>
        <taxon>Oryziinae</taxon>
        <taxon>Oryzias</taxon>
    </lineage>
</organism>
<dbReference type="PANTHER" id="PTHR12183:SF36">
    <property type="entry name" value="RING-TYPE E3 UBIQUITIN TRANSFERASE"/>
    <property type="match status" value="1"/>
</dbReference>
<comment type="catalytic activity">
    <reaction evidence="1">
        <text>S-ubiquitinyl-[E2 ubiquitin-conjugating enzyme]-L-cysteine + [acceptor protein]-L-lysine = [E2 ubiquitin-conjugating enzyme]-L-cysteine + N(6)-ubiquitinyl-[acceptor protein]-L-lysine.</text>
        <dbReference type="EC" id="2.3.2.27"/>
    </reaction>
</comment>
<evidence type="ECO:0000313" key="14">
    <source>
        <dbReference type="Ensembl" id="ENSORLP00015001944.1"/>
    </source>
</evidence>
<evidence type="ECO:0000256" key="10">
    <source>
        <dbReference type="ARBA" id="ARBA00022989"/>
    </source>
</evidence>
<feature type="transmembrane region" description="Helical" evidence="12">
    <location>
        <begin position="7"/>
        <end position="28"/>
    </location>
</feature>
<dbReference type="GO" id="GO:0061630">
    <property type="term" value="F:ubiquitin protein ligase activity"/>
    <property type="evidence" value="ECO:0007669"/>
    <property type="project" value="UniProtKB-EC"/>
</dbReference>
<dbReference type="Pfam" id="PF12483">
    <property type="entry name" value="GIDE"/>
    <property type="match status" value="1"/>
</dbReference>
<evidence type="ECO:0000256" key="3">
    <source>
        <dbReference type="ARBA" id="ARBA00012483"/>
    </source>
</evidence>
<reference evidence="14 15" key="2">
    <citation type="submission" date="2017-04" db="EMBL/GenBank/DDBJ databases">
        <title>CpG methylation of centromeres and impact of large insertions on vertebrate speciation.</title>
        <authorList>
            <person name="Ichikawa K."/>
            <person name="Yoshimura J."/>
            <person name="Morishita S."/>
        </authorList>
    </citation>
    <scope>NUCLEOTIDE SEQUENCE</scope>
    <source>
        <strain evidence="14 15">HSOK</strain>
    </source>
</reference>
<keyword evidence="5 12" id="KW-0812">Transmembrane</keyword>
<evidence type="ECO:0000256" key="2">
    <source>
        <dbReference type="ARBA" id="ARBA00004141"/>
    </source>
</evidence>
<evidence type="ECO:0000259" key="13">
    <source>
        <dbReference type="Pfam" id="PF12483"/>
    </source>
</evidence>
<dbReference type="GO" id="GO:0016020">
    <property type="term" value="C:membrane"/>
    <property type="evidence" value="ECO:0007669"/>
    <property type="project" value="UniProtKB-SubCell"/>
</dbReference>
<evidence type="ECO:0000256" key="1">
    <source>
        <dbReference type="ARBA" id="ARBA00000900"/>
    </source>
</evidence>
<reference evidence="14" key="3">
    <citation type="submission" date="2025-08" db="UniProtKB">
        <authorList>
            <consortium name="Ensembl"/>
        </authorList>
    </citation>
    <scope>IDENTIFICATION</scope>
    <source>
        <strain evidence="14">HSOK</strain>
    </source>
</reference>
<dbReference type="Ensembl" id="ENSORLT00015011790.1">
    <property type="protein sequence ID" value="ENSORLP00015001944.1"/>
    <property type="gene ID" value="ENSORLG00015002595.1"/>
</dbReference>
<evidence type="ECO:0000256" key="7">
    <source>
        <dbReference type="ARBA" id="ARBA00022771"/>
    </source>
</evidence>
<evidence type="ECO:0000256" key="12">
    <source>
        <dbReference type="SAM" id="Phobius"/>
    </source>
</evidence>
<name>A0A3P9H2A2_ORYLA</name>
<keyword evidence="9" id="KW-0862">Zinc</keyword>
<keyword evidence="6" id="KW-0479">Metal-binding</keyword>
<sequence>MKGLEVFVIRYSVQFQFLFASFEFHFLFADSNMSDLSFNPLVLIGLGSSFAFSGLFYNLYQKKKQEVDELKKIPSFRPDQHLVKVLKASRHSRLQYVAVEGVVQPDGEPLASRFKPRCFGVIQKIMMQEKWKYWNSVSNSWIEKTTNKTETNNFVPFSLVSSESYIPDVYVKVQDPLEASSCILETVHHRIRRAEEGLVEMAVQGLTGEKPVALEEVEKLLRVGTTVTGFGELVLEGDQVIRLQAPKDGRKYFLTPTDHKGFIGQHEGVAKMWQSLSAITGITGAAILTTVVYSYFEKKDDRSK</sequence>
<keyword evidence="8" id="KW-0833">Ubl conjugation pathway</keyword>
<keyword evidence="4" id="KW-0808">Transferase</keyword>
<proteinExistence type="predicted"/>
<dbReference type="Proteomes" id="UP000265200">
    <property type="component" value="Chromosome 17"/>
</dbReference>
<evidence type="ECO:0000256" key="8">
    <source>
        <dbReference type="ARBA" id="ARBA00022786"/>
    </source>
</evidence>
<evidence type="ECO:0000256" key="6">
    <source>
        <dbReference type="ARBA" id="ARBA00022723"/>
    </source>
</evidence>